<evidence type="ECO:0000313" key="2">
    <source>
        <dbReference type="Proteomes" id="UP000245962"/>
    </source>
</evidence>
<comment type="caution">
    <text evidence="1">The sequence shown here is derived from an EMBL/GenBank/DDBJ whole genome shotgun (WGS) entry which is preliminary data.</text>
</comment>
<dbReference type="InterPro" id="IPR036567">
    <property type="entry name" value="RHF-like"/>
</dbReference>
<dbReference type="InterPro" id="IPR003489">
    <property type="entry name" value="RHF/RaiA"/>
</dbReference>
<protein>
    <submittedName>
        <fullName evidence="1">Ribosome-associated translation inhibitor RaiA</fullName>
    </submittedName>
</protein>
<keyword evidence="2" id="KW-1185">Reference proteome</keyword>
<dbReference type="CDD" id="cd00552">
    <property type="entry name" value="RaiA"/>
    <property type="match status" value="1"/>
</dbReference>
<reference evidence="1 2" key="1">
    <citation type="submission" date="2018-04" db="EMBL/GenBank/DDBJ databases">
        <title>Marixanthomonas spongiae HN-E44 sp. nov., isolated from a marine sponge.</title>
        <authorList>
            <person name="Luo L."/>
            <person name="Zhuang L."/>
        </authorList>
    </citation>
    <scope>NUCLEOTIDE SEQUENCE [LARGE SCALE GENOMIC DNA]</scope>
    <source>
        <strain evidence="1 2">HN-E44</strain>
    </source>
</reference>
<dbReference type="Proteomes" id="UP000245962">
    <property type="component" value="Unassembled WGS sequence"/>
</dbReference>
<dbReference type="SUPFAM" id="SSF69754">
    <property type="entry name" value="Ribosome binding protein Y (YfiA homologue)"/>
    <property type="match status" value="1"/>
</dbReference>
<dbReference type="Pfam" id="PF02482">
    <property type="entry name" value="Ribosomal_S30AE"/>
    <property type="match status" value="1"/>
</dbReference>
<accession>A0A2U0I484</accession>
<sequence length="99" mass="11494">MEIDVQYEKMKESEALNAYLMKKLEKLSKKYEWLIRAEVAFKKGQDKTGLDCICEITLSAPGPRIFAASTERYFESALKETINDLERQLKKRKAQFTAP</sequence>
<dbReference type="NCBIfam" id="TIGR00741">
    <property type="entry name" value="yfiA"/>
    <property type="match status" value="1"/>
</dbReference>
<dbReference type="OrthoDB" id="9808702at2"/>
<dbReference type="AlphaFoldDB" id="A0A2U0I484"/>
<dbReference type="EMBL" id="QEHR01000003">
    <property type="protein sequence ID" value="PVW15884.1"/>
    <property type="molecule type" value="Genomic_DNA"/>
</dbReference>
<organism evidence="1 2">
    <name type="scientific">Marixanthomonas spongiae</name>
    <dbReference type="NCBI Taxonomy" id="2174845"/>
    <lineage>
        <taxon>Bacteria</taxon>
        <taxon>Pseudomonadati</taxon>
        <taxon>Bacteroidota</taxon>
        <taxon>Flavobacteriia</taxon>
        <taxon>Flavobacteriales</taxon>
        <taxon>Flavobacteriaceae</taxon>
        <taxon>Marixanthomonas</taxon>
    </lineage>
</organism>
<name>A0A2U0I484_9FLAO</name>
<dbReference type="RefSeq" id="WP_116693907.1">
    <property type="nucleotide sequence ID" value="NZ_QEHR01000003.1"/>
</dbReference>
<gene>
    <name evidence="1" type="primary">raiA</name>
    <name evidence="1" type="ORF">DDV96_06360</name>
</gene>
<evidence type="ECO:0000313" key="1">
    <source>
        <dbReference type="EMBL" id="PVW15884.1"/>
    </source>
</evidence>
<proteinExistence type="predicted"/>
<dbReference type="Gene3D" id="3.30.160.100">
    <property type="entry name" value="Ribosome hibernation promotion factor-like"/>
    <property type="match status" value="1"/>
</dbReference>